<dbReference type="AlphaFoldDB" id="A0A0G4PXF8"/>
<gene>
    <name evidence="3" type="ORF">PCAMFM013_S086g000005</name>
</gene>
<dbReference type="PANTHER" id="PTHR47611">
    <property type="entry name" value="HAT DIMERISATION DOMAIN, C-TERMINAL"/>
    <property type="match status" value="1"/>
</dbReference>
<reference evidence="3 4" key="1">
    <citation type="journal article" date="2014" name="Nat. Commun.">
        <title>Multiple recent horizontal transfers of a large genomic region in cheese making fungi.</title>
        <authorList>
            <person name="Cheeseman K."/>
            <person name="Ropars J."/>
            <person name="Renault P."/>
            <person name="Dupont J."/>
            <person name="Gouzy J."/>
            <person name="Branca A."/>
            <person name="Abraham A.L."/>
            <person name="Ceppi M."/>
            <person name="Conseiller E."/>
            <person name="Debuchy R."/>
            <person name="Malagnac F."/>
            <person name="Goarin A."/>
            <person name="Silar P."/>
            <person name="Lacoste S."/>
            <person name="Sallet E."/>
            <person name="Bensimon A."/>
            <person name="Giraud T."/>
            <person name="Brygoo Y."/>
        </authorList>
    </citation>
    <scope>NUCLEOTIDE SEQUENCE [LARGE SCALE GENOMIC DNA]</scope>
    <source>
        <strain evidence="4">FM 013</strain>
    </source>
</reference>
<dbReference type="SUPFAM" id="SSF53098">
    <property type="entry name" value="Ribonuclease H-like"/>
    <property type="match status" value="1"/>
</dbReference>
<protein>
    <submittedName>
        <fullName evidence="3">HAT dimerisation</fullName>
    </submittedName>
</protein>
<accession>A0A0G4PXF8</accession>
<dbReference type="EMBL" id="HG793217">
    <property type="protein sequence ID" value="CRL31204.1"/>
    <property type="molecule type" value="Genomic_DNA"/>
</dbReference>
<name>A0A0G4PXF8_PENC3</name>
<evidence type="ECO:0000313" key="3">
    <source>
        <dbReference type="EMBL" id="CRL31204.1"/>
    </source>
</evidence>
<dbReference type="GO" id="GO:0046983">
    <property type="term" value="F:protein dimerization activity"/>
    <property type="evidence" value="ECO:0007669"/>
    <property type="project" value="InterPro"/>
</dbReference>
<evidence type="ECO:0000259" key="2">
    <source>
        <dbReference type="Pfam" id="PF05699"/>
    </source>
</evidence>
<dbReference type="PANTHER" id="PTHR47611:SF1">
    <property type="entry name" value="CCHC-TYPE DOMAIN-CONTAINING PROTEIN"/>
    <property type="match status" value="1"/>
</dbReference>
<dbReference type="Pfam" id="PF05699">
    <property type="entry name" value="Dimer_Tnp_hAT"/>
    <property type="match status" value="1"/>
</dbReference>
<feature type="compositionally biased region" description="Basic and acidic residues" evidence="1">
    <location>
        <begin position="194"/>
        <end position="203"/>
    </location>
</feature>
<dbReference type="STRING" id="1429867.A0A0G4PXF8"/>
<feature type="compositionally biased region" description="Basic and acidic residues" evidence="1">
    <location>
        <begin position="142"/>
        <end position="172"/>
    </location>
</feature>
<keyword evidence="4" id="KW-1185">Reference proteome</keyword>
<feature type="compositionally biased region" description="Acidic residues" evidence="1">
    <location>
        <begin position="125"/>
        <end position="141"/>
    </location>
</feature>
<feature type="domain" description="HAT C-terminal dimerisation" evidence="2">
    <location>
        <begin position="12"/>
        <end position="85"/>
    </location>
</feature>
<evidence type="ECO:0000313" key="4">
    <source>
        <dbReference type="Proteomes" id="UP000053732"/>
    </source>
</evidence>
<dbReference type="InterPro" id="IPR008906">
    <property type="entry name" value="HATC_C_dom"/>
</dbReference>
<feature type="region of interest" description="Disordered" evidence="1">
    <location>
        <begin position="117"/>
        <end position="203"/>
    </location>
</feature>
<organism evidence="3 4">
    <name type="scientific">Penicillium camemberti (strain FM 013)</name>
    <dbReference type="NCBI Taxonomy" id="1429867"/>
    <lineage>
        <taxon>Eukaryota</taxon>
        <taxon>Fungi</taxon>
        <taxon>Dikarya</taxon>
        <taxon>Ascomycota</taxon>
        <taxon>Pezizomycotina</taxon>
        <taxon>Eurotiomycetes</taxon>
        <taxon>Eurotiomycetidae</taxon>
        <taxon>Eurotiales</taxon>
        <taxon>Aspergillaceae</taxon>
        <taxon>Penicillium</taxon>
    </lineage>
</organism>
<proteinExistence type="predicted"/>
<sequence>MLEALEAAITDEISQYLDSDTVSVRPLTFWKEHQARFPAIAALARDTLSFPATGAGVERLFNTARDICHYRRSRIKSETVEALMMFLCTTKFDMEEQEAILLKKFFSQDELKAAKEEREEKLSEIEVDPISDTEEQEDEPEDKPGDAIEVVIEDRPEDVPEERPLPTSEHGRPCSPSLPPTCTQTRASGRKRKSREDDLFEYH</sequence>
<dbReference type="Proteomes" id="UP000053732">
    <property type="component" value="Unassembled WGS sequence"/>
</dbReference>
<dbReference type="InterPro" id="IPR012337">
    <property type="entry name" value="RNaseH-like_sf"/>
</dbReference>
<evidence type="ECO:0000256" key="1">
    <source>
        <dbReference type="SAM" id="MobiDB-lite"/>
    </source>
</evidence>